<organism evidence="1 2">
    <name type="scientific">Chryseobacterium mucoviscidosis</name>
    <dbReference type="NCBI Taxonomy" id="1945581"/>
    <lineage>
        <taxon>Bacteria</taxon>
        <taxon>Pseudomonadati</taxon>
        <taxon>Bacteroidota</taxon>
        <taxon>Flavobacteriia</taxon>
        <taxon>Flavobacteriales</taxon>
        <taxon>Weeksellaceae</taxon>
        <taxon>Chryseobacterium group</taxon>
        <taxon>Chryseobacterium</taxon>
    </lineage>
</organism>
<evidence type="ECO:0000313" key="1">
    <source>
        <dbReference type="EMBL" id="OVE55842.1"/>
    </source>
</evidence>
<name>A0A202BWX7_9FLAO</name>
<dbReference type="Proteomes" id="UP000196355">
    <property type="component" value="Unassembled WGS sequence"/>
</dbReference>
<reference evidence="2" key="1">
    <citation type="submission" date="2017-02" db="EMBL/GenBank/DDBJ databases">
        <authorList>
            <person name="Tetz G."/>
            <person name="Tetz V."/>
        </authorList>
    </citation>
    <scope>NUCLEOTIDE SEQUENCE [LARGE SCALE GENOMIC DNA]</scope>
    <source>
        <strain evidence="2">VT16-26</strain>
    </source>
</reference>
<proteinExistence type="predicted"/>
<dbReference type="AlphaFoldDB" id="A0A202BWX7"/>
<evidence type="ECO:0000313" key="2">
    <source>
        <dbReference type="Proteomes" id="UP000196355"/>
    </source>
</evidence>
<dbReference type="EMBL" id="MVAG01000128">
    <property type="protein sequence ID" value="OVE55842.1"/>
    <property type="molecule type" value="Genomic_DNA"/>
</dbReference>
<gene>
    <name evidence="1" type="ORF">B0E34_16645</name>
</gene>
<sequence>MGNSATSTEYTSQVKNNTTRLATNNEIEKADGGHYKAKVDDIAGKVNGDADFIKNEAREQFHGQSDYDNGDDIASAFNNIGIPLSKLAEGLPDITIGQVTATSAKVIDKVSNSHSGENSKLIITKPQTR</sequence>
<keyword evidence="2" id="KW-1185">Reference proteome</keyword>
<accession>A0A202BWX7</accession>
<protein>
    <submittedName>
        <fullName evidence="1">Uncharacterized protein</fullName>
    </submittedName>
</protein>
<comment type="caution">
    <text evidence="1">The sequence shown here is derived from an EMBL/GenBank/DDBJ whole genome shotgun (WGS) entry which is preliminary data.</text>
</comment>